<feature type="transmembrane region" description="Helical" evidence="1">
    <location>
        <begin position="113"/>
        <end position="139"/>
    </location>
</feature>
<keyword evidence="3" id="KW-1185">Reference proteome</keyword>
<name>A0A9P6CGJ5_9AGAR</name>
<dbReference type="EMBL" id="MU150305">
    <property type="protein sequence ID" value="KAF9460059.1"/>
    <property type="molecule type" value="Genomic_DNA"/>
</dbReference>
<keyword evidence="1" id="KW-1133">Transmembrane helix</keyword>
<sequence>MPTMISYLWTTWVTQSVEESHNELPQPYEILIVLSSVVMLVTEAMLFLRVYAVYKGNWSILGLVLFGWVAHFVTIIVAFFMKDAIVYDFIIGMLLTVGLYHKNRATVPLIKLIIRDGVIYLAIVLASNMIWALAGVILVDPLIPSQDFVEVPFTVLVIWSACITTTMIGRLNLNIRRYVDRPSPIIGLDVGM</sequence>
<evidence type="ECO:0000313" key="2">
    <source>
        <dbReference type="EMBL" id="KAF9460059.1"/>
    </source>
</evidence>
<comment type="caution">
    <text evidence="2">The sequence shown here is derived from an EMBL/GenBank/DDBJ whole genome shotgun (WGS) entry which is preliminary data.</text>
</comment>
<keyword evidence="1" id="KW-0812">Transmembrane</keyword>
<keyword evidence="1" id="KW-0472">Membrane</keyword>
<feature type="transmembrane region" description="Helical" evidence="1">
    <location>
        <begin position="151"/>
        <end position="173"/>
    </location>
</feature>
<feature type="transmembrane region" description="Helical" evidence="1">
    <location>
        <begin position="60"/>
        <end position="79"/>
    </location>
</feature>
<reference evidence="2" key="1">
    <citation type="submission" date="2020-11" db="EMBL/GenBank/DDBJ databases">
        <authorList>
            <consortium name="DOE Joint Genome Institute"/>
            <person name="Ahrendt S."/>
            <person name="Riley R."/>
            <person name="Andreopoulos W."/>
            <person name="Labutti K."/>
            <person name="Pangilinan J."/>
            <person name="Ruiz-Duenas F.J."/>
            <person name="Barrasa J.M."/>
            <person name="Sanchez-Garcia M."/>
            <person name="Camarero S."/>
            <person name="Miyauchi S."/>
            <person name="Serrano A."/>
            <person name="Linde D."/>
            <person name="Babiker R."/>
            <person name="Drula E."/>
            <person name="Ayuso-Fernandez I."/>
            <person name="Pacheco R."/>
            <person name="Padilla G."/>
            <person name="Ferreira P."/>
            <person name="Barriuso J."/>
            <person name="Kellner H."/>
            <person name="Castanera R."/>
            <person name="Alfaro M."/>
            <person name="Ramirez L."/>
            <person name="Pisabarro A.G."/>
            <person name="Kuo A."/>
            <person name="Tritt A."/>
            <person name="Lipzen A."/>
            <person name="He G."/>
            <person name="Yan M."/>
            <person name="Ng V."/>
            <person name="Cullen D."/>
            <person name="Martin F."/>
            <person name="Rosso M.-N."/>
            <person name="Henrissat B."/>
            <person name="Hibbett D."/>
            <person name="Martinez A.T."/>
            <person name="Grigoriev I.V."/>
        </authorList>
    </citation>
    <scope>NUCLEOTIDE SEQUENCE</scope>
    <source>
        <strain evidence="2">CBS 247.69</strain>
    </source>
</reference>
<protein>
    <submittedName>
        <fullName evidence="2">Uncharacterized protein</fullName>
    </submittedName>
</protein>
<dbReference type="Proteomes" id="UP000807353">
    <property type="component" value="Unassembled WGS sequence"/>
</dbReference>
<feature type="transmembrane region" description="Helical" evidence="1">
    <location>
        <begin position="30"/>
        <end position="48"/>
    </location>
</feature>
<accession>A0A9P6CGJ5</accession>
<proteinExistence type="predicted"/>
<evidence type="ECO:0000256" key="1">
    <source>
        <dbReference type="SAM" id="Phobius"/>
    </source>
</evidence>
<dbReference type="AlphaFoldDB" id="A0A9P6CGJ5"/>
<organism evidence="2 3">
    <name type="scientific">Collybia nuda</name>
    <dbReference type="NCBI Taxonomy" id="64659"/>
    <lineage>
        <taxon>Eukaryota</taxon>
        <taxon>Fungi</taxon>
        <taxon>Dikarya</taxon>
        <taxon>Basidiomycota</taxon>
        <taxon>Agaricomycotina</taxon>
        <taxon>Agaricomycetes</taxon>
        <taxon>Agaricomycetidae</taxon>
        <taxon>Agaricales</taxon>
        <taxon>Tricholomatineae</taxon>
        <taxon>Clitocybaceae</taxon>
        <taxon>Collybia</taxon>
    </lineage>
</organism>
<evidence type="ECO:0000313" key="3">
    <source>
        <dbReference type="Proteomes" id="UP000807353"/>
    </source>
</evidence>
<dbReference type="OrthoDB" id="3193253at2759"/>
<gene>
    <name evidence="2" type="ORF">BDZ94DRAFT_1238750</name>
</gene>
<feature type="transmembrane region" description="Helical" evidence="1">
    <location>
        <begin position="85"/>
        <end position="101"/>
    </location>
</feature>